<evidence type="ECO:0000256" key="1">
    <source>
        <dbReference type="SAM" id="MobiDB-lite"/>
    </source>
</evidence>
<evidence type="ECO:0000313" key="2">
    <source>
        <dbReference type="EMBL" id="RMZ68935.1"/>
    </source>
</evidence>
<protein>
    <submittedName>
        <fullName evidence="2">Transcription initiation factor IIA gamma subunit</fullName>
    </submittedName>
</protein>
<dbReference type="AlphaFoldDB" id="A0A3M7M339"/>
<keyword evidence="2" id="KW-0648">Protein biosynthesis</keyword>
<dbReference type="OrthoDB" id="5374569at2759"/>
<feature type="region of interest" description="Disordered" evidence="1">
    <location>
        <begin position="1"/>
        <end position="34"/>
    </location>
</feature>
<feature type="compositionally biased region" description="Basic and acidic residues" evidence="1">
    <location>
        <begin position="400"/>
        <end position="415"/>
    </location>
</feature>
<gene>
    <name evidence="2" type="ORF">GMOD_00002832</name>
</gene>
<name>A0A3M7M339_9PLEO</name>
<accession>A0A3M7M339</accession>
<reference evidence="2 3" key="1">
    <citation type="journal article" date="2014" name="PLoS ONE">
        <title>De novo Genome Assembly of the Fungal Plant Pathogen Pyrenophora semeniperda.</title>
        <authorList>
            <person name="Soliai M.M."/>
            <person name="Meyer S.E."/>
            <person name="Udall J.A."/>
            <person name="Elzinga D.E."/>
            <person name="Hermansen R.A."/>
            <person name="Bodily P.M."/>
            <person name="Hart A.A."/>
            <person name="Coleman C.E."/>
        </authorList>
    </citation>
    <scope>NUCLEOTIDE SEQUENCE [LARGE SCALE GENOMIC DNA]</scope>
    <source>
        <strain evidence="2 3">CCB06</strain>
        <tissue evidence="2">Mycelium</tissue>
    </source>
</reference>
<dbReference type="Proteomes" id="UP000265663">
    <property type="component" value="Unassembled WGS sequence"/>
</dbReference>
<feature type="region of interest" description="Disordered" evidence="1">
    <location>
        <begin position="47"/>
        <end position="104"/>
    </location>
</feature>
<keyword evidence="2" id="KW-0396">Initiation factor</keyword>
<proteinExistence type="predicted"/>
<dbReference type="GO" id="GO:0003743">
    <property type="term" value="F:translation initiation factor activity"/>
    <property type="evidence" value="ECO:0007669"/>
    <property type="project" value="UniProtKB-KW"/>
</dbReference>
<feature type="compositionally biased region" description="Polar residues" evidence="1">
    <location>
        <begin position="219"/>
        <end position="232"/>
    </location>
</feature>
<evidence type="ECO:0000313" key="3">
    <source>
        <dbReference type="Proteomes" id="UP000265663"/>
    </source>
</evidence>
<sequence length="421" mass="46473">MPRQLPWANKGGRSRTQVKSAPARQAEKPHIASTIEDDFFDGTVLASSRGKERATESDDDLPCLPAELSTPQTKARTKDAFASRNRRYESSSPPPVDCFEQPSVEGMHKGVSKFDLRDDEWMMVEDEFLETAKLFTRHLHMAEYEKLKKTIEEKKKQTEIARPVVAEAKLSATTFMEKKAKIQQQKQKQAIQDVFASQNDEDVEVEVQTAAPKGMSAGKATSSLPLSRNPPTSGLKEPPKSYEAQDSDSEDLDAQLSLTRPASKPTTTPAPTRTQTSSTSLEHTPASPNSTKANAPKPTFAKPTQPHPAKRSRSRISGATPFDMLDDWVPKKTHSSTNSSVEVSAKPAVACRTSISNTTSPSFGRSADASVDTRVTNNEYDANMSKETMSRIAKRKAERKKGDKEKAQKDTKLDDIPTFLF</sequence>
<feature type="region of interest" description="Disordered" evidence="1">
    <location>
        <begin position="205"/>
        <end position="421"/>
    </location>
</feature>
<feature type="compositionally biased region" description="Basic and acidic residues" evidence="1">
    <location>
        <begin position="76"/>
        <end position="89"/>
    </location>
</feature>
<feature type="compositionally biased region" description="Polar residues" evidence="1">
    <location>
        <begin position="353"/>
        <end position="363"/>
    </location>
</feature>
<keyword evidence="3" id="KW-1185">Reference proteome</keyword>
<feature type="compositionally biased region" description="Low complexity" evidence="1">
    <location>
        <begin position="259"/>
        <end position="280"/>
    </location>
</feature>
<dbReference type="EMBL" id="KE747817">
    <property type="protein sequence ID" value="RMZ68935.1"/>
    <property type="molecule type" value="Genomic_DNA"/>
</dbReference>
<organism evidence="2 3">
    <name type="scientific">Pyrenophora seminiperda CCB06</name>
    <dbReference type="NCBI Taxonomy" id="1302712"/>
    <lineage>
        <taxon>Eukaryota</taxon>
        <taxon>Fungi</taxon>
        <taxon>Dikarya</taxon>
        <taxon>Ascomycota</taxon>
        <taxon>Pezizomycotina</taxon>
        <taxon>Dothideomycetes</taxon>
        <taxon>Pleosporomycetidae</taxon>
        <taxon>Pleosporales</taxon>
        <taxon>Pleosporineae</taxon>
        <taxon>Pleosporaceae</taxon>
        <taxon>Pyrenophora</taxon>
    </lineage>
</organism>